<gene>
    <name evidence="5" type="ORF">FYJ27_06245</name>
</gene>
<feature type="compositionally biased region" description="Basic and acidic residues" evidence="2">
    <location>
        <begin position="603"/>
        <end position="648"/>
    </location>
</feature>
<dbReference type="NCBIfam" id="TIGR01167">
    <property type="entry name" value="LPXTG_anchor"/>
    <property type="match status" value="1"/>
</dbReference>
<feature type="coiled-coil region" evidence="1">
    <location>
        <begin position="544"/>
        <end position="571"/>
    </location>
</feature>
<dbReference type="PROSITE" id="PS51724">
    <property type="entry name" value="SPOR"/>
    <property type="match status" value="2"/>
</dbReference>
<dbReference type="Pfam" id="PF05036">
    <property type="entry name" value="SPOR"/>
    <property type="match status" value="1"/>
</dbReference>
<feature type="transmembrane region" description="Helical" evidence="3">
    <location>
        <begin position="660"/>
        <end position="677"/>
    </location>
</feature>
<dbReference type="Pfam" id="PF01832">
    <property type="entry name" value="Glucosaminidase"/>
    <property type="match status" value="1"/>
</dbReference>
<name>A0A844FGZ2_9FIRM</name>
<dbReference type="AlphaFoldDB" id="A0A844FGZ2"/>
<dbReference type="Proteomes" id="UP000462760">
    <property type="component" value="Unassembled WGS sequence"/>
</dbReference>
<dbReference type="GO" id="GO:0004040">
    <property type="term" value="F:amidase activity"/>
    <property type="evidence" value="ECO:0007669"/>
    <property type="project" value="InterPro"/>
</dbReference>
<evidence type="ECO:0000313" key="5">
    <source>
        <dbReference type="EMBL" id="MSS43333.1"/>
    </source>
</evidence>
<dbReference type="EMBL" id="VULR01000007">
    <property type="protein sequence ID" value="MSS43333.1"/>
    <property type="molecule type" value="Genomic_DNA"/>
</dbReference>
<evidence type="ECO:0000313" key="6">
    <source>
        <dbReference type="Proteomes" id="UP000462760"/>
    </source>
</evidence>
<dbReference type="OrthoDB" id="1696489at2"/>
<comment type="caution">
    <text evidence="5">The sequence shown here is derived from an EMBL/GenBank/DDBJ whole genome shotgun (WGS) entry which is preliminary data.</text>
</comment>
<dbReference type="SUPFAM" id="SSF110997">
    <property type="entry name" value="Sporulation related repeat"/>
    <property type="match status" value="2"/>
</dbReference>
<organism evidence="5 6">
    <name type="scientific">Anaerosalibacter bizertensis</name>
    <dbReference type="NCBI Taxonomy" id="932217"/>
    <lineage>
        <taxon>Bacteria</taxon>
        <taxon>Bacillati</taxon>
        <taxon>Bacillota</taxon>
        <taxon>Tissierellia</taxon>
        <taxon>Tissierellales</taxon>
        <taxon>Sporanaerobacteraceae</taxon>
        <taxon>Anaerosalibacter</taxon>
    </lineage>
</organism>
<dbReference type="Gene3D" id="3.30.70.1070">
    <property type="entry name" value="Sporulation related repeat"/>
    <property type="match status" value="2"/>
</dbReference>
<protein>
    <submittedName>
        <fullName evidence="5">LPXTG cell wall anchor domain-containing protein</fullName>
    </submittedName>
</protein>
<feature type="compositionally biased region" description="Acidic residues" evidence="2">
    <location>
        <begin position="593"/>
        <end position="602"/>
    </location>
</feature>
<keyword evidence="1" id="KW-0175">Coiled coil</keyword>
<reference evidence="5 6" key="1">
    <citation type="submission" date="2019-08" db="EMBL/GenBank/DDBJ databases">
        <title>In-depth cultivation of the pig gut microbiome towards novel bacterial diversity and tailored functional studies.</title>
        <authorList>
            <person name="Wylensek D."/>
            <person name="Hitch T.C.A."/>
            <person name="Clavel T."/>
        </authorList>
    </citation>
    <scope>NUCLEOTIDE SEQUENCE [LARGE SCALE GENOMIC DNA]</scope>
    <source>
        <strain evidence="5 6">Med78-601-WT-4W-RMD-3</strain>
    </source>
</reference>
<dbReference type="InterPro" id="IPR036680">
    <property type="entry name" value="SPOR-like_sf"/>
</dbReference>
<accession>A0A844FGZ2</accession>
<feature type="domain" description="SPOR" evidence="4">
    <location>
        <begin position="132"/>
        <end position="210"/>
    </location>
</feature>
<keyword evidence="3" id="KW-1133">Transmembrane helix</keyword>
<evidence type="ECO:0000256" key="2">
    <source>
        <dbReference type="SAM" id="MobiDB-lite"/>
    </source>
</evidence>
<keyword evidence="3" id="KW-0472">Membrane</keyword>
<sequence>MGKYKVQRGINFMKGKKLISLVMILSMILSFSIPAIGQGEDAKLWYCVQASVTTNKDTAFNIALNLYKLGFEEAFIFDDPNSHNYYVMAGGFEYRDDAQRLVDEVKKHKGYESAWITEKNFTRWDIIMAKDLVEKTWFTIQTGVFSTKENALNQVQKMIDDGFANAFGLFLPDDTHNHYALAGKFETKEEAENYAEIVKQKGYDYFIKEFTFRNIDTFRPDDPVRECPPHEEFMNLVDQLPDPDSIIEIIVKDKVNSEKARKLYNEIANEEREKIEAGYLEKLVAVEEKIQSLKTPIKSETGAVVRQAQAWAVKRGAHKRYVDIAPMYWIYGEKTGMRPEILYTQAGKETNFGKYTGAVKPEMNNWAGIKIADPVGDRPEDHETFDTPEDGVRGHFNHLGIYCGVDPIGEPHPRWYKTKEAEWAGTIQYVEDLGGLWAPNPDYGISIIRDYMRDLYNTPVPLEEDMNTSLEFSNGVEQLPEVEELTIDDLELVQNIINKYDNVLTDSQKALIPYNIKDSIEELRNWLNRGFGDIQEVIDLIEKLPEAKDLKMEHKEEVERARSAFEKLSQEQKILVSNIDKLIEAEQRIAELEGSEDLDEPTDPEKPEKPKDPKEPKEPKDPSDSNKSGNDKKTVSPKEESDKPEDNKGILPKTGYKNNIGFYSSGLLLLVYGMFLGRKKNK</sequence>
<evidence type="ECO:0000256" key="3">
    <source>
        <dbReference type="SAM" id="Phobius"/>
    </source>
</evidence>
<dbReference type="GO" id="GO:0042834">
    <property type="term" value="F:peptidoglycan binding"/>
    <property type="evidence" value="ECO:0007669"/>
    <property type="project" value="InterPro"/>
</dbReference>
<evidence type="ECO:0000259" key="4">
    <source>
        <dbReference type="PROSITE" id="PS51724"/>
    </source>
</evidence>
<feature type="domain" description="SPOR" evidence="4">
    <location>
        <begin position="40"/>
        <end position="118"/>
    </location>
</feature>
<evidence type="ECO:0000256" key="1">
    <source>
        <dbReference type="SAM" id="Coils"/>
    </source>
</evidence>
<dbReference type="InterPro" id="IPR007730">
    <property type="entry name" value="SPOR-like_dom"/>
</dbReference>
<dbReference type="InterPro" id="IPR002901">
    <property type="entry name" value="MGlyc_endo_b_GlcNAc-like_dom"/>
</dbReference>
<feature type="region of interest" description="Disordered" evidence="2">
    <location>
        <begin position="591"/>
        <end position="656"/>
    </location>
</feature>
<proteinExistence type="predicted"/>
<keyword evidence="3" id="KW-0812">Transmembrane</keyword>